<dbReference type="EMBL" id="FWFT01000002">
    <property type="protein sequence ID" value="SLN36424.1"/>
    <property type="molecule type" value="Genomic_DNA"/>
</dbReference>
<gene>
    <name evidence="1" type="ORF">PSJ8397_01862</name>
</gene>
<dbReference type="RefSeq" id="WP_085864247.1">
    <property type="nucleotide sequence ID" value="NZ_FWFT01000002.1"/>
</dbReference>
<name>A0A1Y5SFE8_9RHOB</name>
<dbReference type="OrthoDB" id="7863406at2"/>
<evidence type="ECO:0000313" key="1">
    <source>
        <dbReference type="EMBL" id="SLN36424.1"/>
    </source>
</evidence>
<reference evidence="1 2" key="1">
    <citation type="submission" date="2017-03" db="EMBL/GenBank/DDBJ databases">
        <authorList>
            <person name="Afonso C.L."/>
            <person name="Miller P.J."/>
            <person name="Scott M.A."/>
            <person name="Spackman E."/>
            <person name="Goraichik I."/>
            <person name="Dimitrov K.M."/>
            <person name="Suarez D.L."/>
            <person name="Swayne D.E."/>
        </authorList>
    </citation>
    <scope>NUCLEOTIDE SEQUENCE [LARGE SCALE GENOMIC DNA]</scope>
    <source>
        <strain evidence="1 2">CECT 8397</strain>
    </source>
</reference>
<evidence type="ECO:0008006" key="3">
    <source>
        <dbReference type="Google" id="ProtNLM"/>
    </source>
</evidence>
<evidence type="ECO:0000313" key="2">
    <source>
        <dbReference type="Proteomes" id="UP000193623"/>
    </source>
</evidence>
<organism evidence="1 2">
    <name type="scientific">Pseudooctadecabacter jejudonensis</name>
    <dbReference type="NCBI Taxonomy" id="1391910"/>
    <lineage>
        <taxon>Bacteria</taxon>
        <taxon>Pseudomonadati</taxon>
        <taxon>Pseudomonadota</taxon>
        <taxon>Alphaproteobacteria</taxon>
        <taxon>Rhodobacterales</taxon>
        <taxon>Paracoccaceae</taxon>
        <taxon>Pseudooctadecabacter</taxon>
    </lineage>
</organism>
<proteinExistence type="predicted"/>
<protein>
    <recommendedName>
        <fullName evidence="3">Orotidine 5'-phosphate decarboxylase</fullName>
    </recommendedName>
</protein>
<accession>A0A1Y5SFE8</accession>
<sequence length="70" mass="7814">MSRIAVGDICYNPTNGAFEARVDIDREGRTYRYPCSIPGTLMMDDATIRRSLTQQAQKMAGREGGLMSIR</sequence>
<dbReference type="Proteomes" id="UP000193623">
    <property type="component" value="Unassembled WGS sequence"/>
</dbReference>
<dbReference type="AlphaFoldDB" id="A0A1Y5SFE8"/>
<keyword evidence="2" id="KW-1185">Reference proteome</keyword>